<protein>
    <submittedName>
        <fullName evidence="6">UDP-N-acetyl-D-galactosamine dehydrogenase</fullName>
    </submittedName>
</protein>
<organism evidence="6 7">
    <name type="scientific">Winogradskyella epiphytica</name>
    <dbReference type="NCBI Taxonomy" id="262005"/>
    <lineage>
        <taxon>Bacteria</taxon>
        <taxon>Pseudomonadati</taxon>
        <taxon>Bacteroidota</taxon>
        <taxon>Flavobacteriia</taxon>
        <taxon>Flavobacteriales</taxon>
        <taxon>Flavobacteriaceae</taxon>
        <taxon>Winogradskyella</taxon>
    </lineage>
</organism>
<dbReference type="OrthoDB" id="9803238at2"/>
<dbReference type="InterPro" id="IPR017476">
    <property type="entry name" value="UDP-Glc/GDP-Man"/>
</dbReference>
<dbReference type="Pfam" id="PF03721">
    <property type="entry name" value="UDPG_MGDP_dh_N"/>
    <property type="match status" value="1"/>
</dbReference>
<dbReference type="Pfam" id="PF00984">
    <property type="entry name" value="UDPG_MGDP_dh"/>
    <property type="match status" value="1"/>
</dbReference>
<dbReference type="PIRSF" id="PIRSF000124">
    <property type="entry name" value="UDPglc_GDPman_dh"/>
    <property type="match status" value="1"/>
</dbReference>
<dbReference type="Pfam" id="PF03720">
    <property type="entry name" value="UDPG_MGDP_dh_C"/>
    <property type="match status" value="1"/>
</dbReference>
<evidence type="ECO:0000313" key="7">
    <source>
        <dbReference type="Proteomes" id="UP000248054"/>
    </source>
</evidence>
<evidence type="ECO:0000256" key="1">
    <source>
        <dbReference type="ARBA" id="ARBA00006601"/>
    </source>
</evidence>
<dbReference type="SUPFAM" id="SSF51735">
    <property type="entry name" value="NAD(P)-binding Rossmann-fold domains"/>
    <property type="match status" value="1"/>
</dbReference>
<dbReference type="InterPro" id="IPR036220">
    <property type="entry name" value="UDP-Glc/GDP-Man_DH_C_sf"/>
</dbReference>
<sequence length="431" mass="47680">MTHSEDKIAIIGLGYVGLPLAVEFAKQFLVVGFDINKQRISELNSGLDKTLEVENDHLKSVLTTDLNAEKGLYITDDIEALAVTNFYIITVPTPTDALNKPVFTPLIKASETVGKMLSKDDIVVYESTVYPGATEDICIPVLEQTSGLVYNKDFFAGYSPERINPGDKLHTVTKILKVTSGSTPEIAVRVDNLYKKVITAGTHMAPSIKVAEAAKVIENSQRDINIAFVNELSKIFRLLDIDTKAVLEAAGTKWNFLNFSPGLVGGHCIGVDPYYLAQKAIESGYNPEIILAGRKMNDSMGSYVATETVKMMIKKGATIKGSKALVLGITFKENCPDIRNSRVIDIIEELESYDVEVDVFDPWASKEEVKHEYGFDLIKNFEDLRSDYDSIILAVSHKEFLDLKLNQLKSQTGVIFDVKSLLPRDTVDARL</sequence>
<dbReference type="PIRSF" id="PIRSF500136">
    <property type="entry name" value="UDP_ManNAc_DH"/>
    <property type="match status" value="1"/>
</dbReference>
<accession>A0A2V4XH40</accession>
<dbReference type="GO" id="GO:0016628">
    <property type="term" value="F:oxidoreductase activity, acting on the CH-CH group of donors, NAD or NADP as acceptor"/>
    <property type="evidence" value="ECO:0007669"/>
    <property type="project" value="InterPro"/>
</dbReference>
<dbReference type="GO" id="GO:0000271">
    <property type="term" value="P:polysaccharide biosynthetic process"/>
    <property type="evidence" value="ECO:0007669"/>
    <property type="project" value="InterPro"/>
</dbReference>
<dbReference type="InterPro" id="IPR014027">
    <property type="entry name" value="UDP-Glc/GDP-Man_DH_C"/>
</dbReference>
<evidence type="ECO:0000313" key="6">
    <source>
        <dbReference type="EMBL" id="PYE82154.1"/>
    </source>
</evidence>
<dbReference type="InterPro" id="IPR014026">
    <property type="entry name" value="UDP-Glc/GDP-Man_DH_dimer"/>
</dbReference>
<comment type="similarity">
    <text evidence="1 4">Belongs to the UDP-glucose/GDP-mannose dehydrogenase family.</text>
</comment>
<dbReference type="PANTHER" id="PTHR43491">
    <property type="entry name" value="UDP-N-ACETYL-D-MANNOSAMINE DEHYDROGENASE"/>
    <property type="match status" value="1"/>
</dbReference>
<proteinExistence type="inferred from homology"/>
<evidence type="ECO:0000256" key="3">
    <source>
        <dbReference type="ARBA" id="ARBA00023027"/>
    </source>
</evidence>
<dbReference type="InterPro" id="IPR008927">
    <property type="entry name" value="6-PGluconate_DH-like_C_sf"/>
</dbReference>
<dbReference type="RefSeq" id="WP_110475502.1">
    <property type="nucleotide sequence ID" value="NZ_BMWQ01000002.1"/>
</dbReference>
<dbReference type="SMART" id="SM00984">
    <property type="entry name" value="UDPG_MGDP_dh_C"/>
    <property type="match status" value="1"/>
</dbReference>
<dbReference type="PANTHER" id="PTHR43491:SF2">
    <property type="entry name" value="UDP-N-ACETYL-D-MANNOSAMINE DEHYDROGENASE"/>
    <property type="match status" value="1"/>
</dbReference>
<dbReference type="InterPro" id="IPR028359">
    <property type="entry name" value="UDP_ManNAc/GlcNAc_DH"/>
</dbReference>
<keyword evidence="3" id="KW-0520">NAD</keyword>
<dbReference type="SUPFAM" id="SSF52413">
    <property type="entry name" value="UDP-glucose/GDP-mannose dehydrogenase C-terminal domain"/>
    <property type="match status" value="1"/>
</dbReference>
<evidence type="ECO:0000259" key="5">
    <source>
        <dbReference type="SMART" id="SM00984"/>
    </source>
</evidence>
<dbReference type="AlphaFoldDB" id="A0A2V4XH40"/>
<dbReference type="Proteomes" id="UP000248054">
    <property type="component" value="Unassembled WGS sequence"/>
</dbReference>
<dbReference type="Gene3D" id="3.40.50.720">
    <property type="entry name" value="NAD(P)-binding Rossmann-like Domain"/>
    <property type="match status" value="2"/>
</dbReference>
<keyword evidence="2" id="KW-0560">Oxidoreductase</keyword>
<dbReference type="EMBL" id="QJTD01000002">
    <property type="protein sequence ID" value="PYE82154.1"/>
    <property type="molecule type" value="Genomic_DNA"/>
</dbReference>
<reference evidence="6 7" key="1">
    <citation type="submission" date="2018-06" db="EMBL/GenBank/DDBJ databases">
        <title>Genomic Encyclopedia of Type Strains, Phase III (KMG-III): the genomes of soil and plant-associated and newly described type strains.</title>
        <authorList>
            <person name="Whitman W."/>
        </authorList>
    </citation>
    <scope>NUCLEOTIDE SEQUENCE [LARGE SCALE GENOMIC DNA]</scope>
    <source>
        <strain evidence="6 7">CECT 7945</strain>
    </source>
</reference>
<gene>
    <name evidence="6" type="ORF">DFQ11_102735</name>
</gene>
<dbReference type="GO" id="GO:0051287">
    <property type="term" value="F:NAD binding"/>
    <property type="evidence" value="ECO:0007669"/>
    <property type="project" value="InterPro"/>
</dbReference>
<dbReference type="NCBIfam" id="TIGR03026">
    <property type="entry name" value="NDP-sugDHase"/>
    <property type="match status" value="1"/>
</dbReference>
<dbReference type="GO" id="GO:0016616">
    <property type="term" value="F:oxidoreductase activity, acting on the CH-OH group of donors, NAD or NADP as acceptor"/>
    <property type="evidence" value="ECO:0007669"/>
    <property type="project" value="InterPro"/>
</dbReference>
<name>A0A2V4XH40_9FLAO</name>
<evidence type="ECO:0000256" key="4">
    <source>
        <dbReference type="PIRNR" id="PIRNR000124"/>
    </source>
</evidence>
<comment type="caution">
    <text evidence="6">The sequence shown here is derived from an EMBL/GenBank/DDBJ whole genome shotgun (WGS) entry which is preliminary data.</text>
</comment>
<dbReference type="InterPro" id="IPR036291">
    <property type="entry name" value="NAD(P)-bd_dom_sf"/>
</dbReference>
<keyword evidence="7" id="KW-1185">Reference proteome</keyword>
<evidence type="ECO:0000256" key="2">
    <source>
        <dbReference type="ARBA" id="ARBA00023002"/>
    </source>
</evidence>
<dbReference type="SUPFAM" id="SSF48179">
    <property type="entry name" value="6-phosphogluconate dehydrogenase C-terminal domain-like"/>
    <property type="match status" value="1"/>
</dbReference>
<dbReference type="InterPro" id="IPR001732">
    <property type="entry name" value="UDP-Glc/GDP-Man_DH_N"/>
</dbReference>
<feature type="domain" description="UDP-glucose/GDP-mannose dehydrogenase C-terminal" evidence="5">
    <location>
        <begin position="325"/>
        <end position="424"/>
    </location>
</feature>